<sequence length="783" mass="93002">MIKREFFENGQLRFEYGFENGKKHGIYKEYFENNKVRVETNYKNGERDGLYKEYDKEGNLKSELNYKGNKKYGLCRYYNEDGKISREENYKNGEKCGLCKKYYKDGKISREENYKNGKLDGLQRIYYENSQLKSENNYKNGGEDGICKSYYENGQLKSEDKFKNGYFDGLQKSYYENGQLKNERDFKDGEWHGIHRRYYENGNLELESNYKDGRKDGLYKKYYENGQLKFENYRKDGKKCFGKNFEYLKKNNQEIVKISYHIYENKNNEIVYQEDYQNNTLNLIIRKNYLVLNGERICLSQKMRNNTKELQSINDNIKLKVNGNFIKLDKGYYKNICSYEDIIGKIEIFNKEIFFEREFIREGKLNGLKVLYKKNNGTKEYINIELYENDIKIEDNLENRKRLLAAYIMSDEEKEEWINIPFITDKNYNDIDIESNINFGNNNSSDFKEIGNKLLYIVIPIIIFLILIGFFVYKQFEDDKDYRPQISKEKTTFYSQPQQYEIKQNVIENNNLNEYIPTAEDAKYISYRTYYNDNYGYSIDYPDDSYFKISANYENGIELKNNNGKVVISVNSVYDDYGEDLQEAYDRVVRERPNAPYKFLGKTFFTITYQENGLLIFRKTVYNKDTGKYIYLYVSFPPEYKEYMTQIVEKIANSMKKYNPTISNKKIDEIAKKNYYQNGVTIGSFLDKDIYTVEVQAMLYNSSGVRLVLVEAENGEYMLLENAYGYGNNVASDWKEYVDKGIGMETVIPIVHLTGNIYKNLVFPNKQEALNYANIEGLKLYKK</sequence>
<dbReference type="Gene3D" id="2.20.110.10">
    <property type="entry name" value="Histone H3 K4-specific methyltransferase SET7/9 N-terminal domain"/>
    <property type="match status" value="2"/>
</dbReference>
<evidence type="ECO:0000313" key="2">
    <source>
        <dbReference type="EMBL" id="ALM93155.1"/>
    </source>
</evidence>
<dbReference type="PANTHER" id="PTHR46820">
    <property type="entry name" value="HISTONE-LYSINE N-METHYLTRANSFERASE SETD7"/>
    <property type="match status" value="1"/>
</dbReference>
<protein>
    <recommendedName>
        <fullName evidence="4">MORN repeat protein</fullName>
    </recommendedName>
</protein>
<evidence type="ECO:0000313" key="3">
    <source>
        <dbReference type="Proteomes" id="UP000067061"/>
    </source>
</evidence>
<dbReference type="GO" id="GO:0005694">
    <property type="term" value="C:chromosome"/>
    <property type="evidence" value="ECO:0007669"/>
    <property type="project" value="TreeGrafter"/>
</dbReference>
<keyword evidence="1" id="KW-0812">Transmembrane</keyword>
<dbReference type="InterPro" id="IPR011652">
    <property type="entry name" value="MORN_2"/>
</dbReference>
<name>A0AAC8WDL9_FUSNP</name>
<organism evidence="2 3">
    <name type="scientific">Fusobacterium nucleatum subsp. polymorphum</name>
    <name type="common">Fusobacterium polymorphum</name>
    <dbReference type="NCBI Taxonomy" id="76857"/>
    <lineage>
        <taxon>Bacteria</taxon>
        <taxon>Fusobacteriati</taxon>
        <taxon>Fusobacteriota</taxon>
        <taxon>Fusobacteriia</taxon>
        <taxon>Fusobacteriales</taxon>
        <taxon>Fusobacteriaceae</taxon>
        <taxon>Fusobacterium</taxon>
    </lineage>
</organism>
<dbReference type="EMBL" id="CP013121">
    <property type="protein sequence ID" value="ALM93155.1"/>
    <property type="molecule type" value="Genomic_DNA"/>
</dbReference>
<keyword evidence="1" id="KW-1133">Transmembrane helix</keyword>
<evidence type="ECO:0000256" key="1">
    <source>
        <dbReference type="SAM" id="Phobius"/>
    </source>
</evidence>
<dbReference type="Proteomes" id="UP000067061">
    <property type="component" value="Chromosome"/>
</dbReference>
<accession>A0AAC8WDL9</accession>
<proteinExistence type="predicted"/>
<keyword evidence="1" id="KW-0472">Membrane</keyword>
<dbReference type="GO" id="GO:0003682">
    <property type="term" value="F:chromatin binding"/>
    <property type="evidence" value="ECO:0007669"/>
    <property type="project" value="TreeGrafter"/>
</dbReference>
<dbReference type="GO" id="GO:0070828">
    <property type="term" value="P:heterochromatin organization"/>
    <property type="evidence" value="ECO:0007669"/>
    <property type="project" value="TreeGrafter"/>
</dbReference>
<gene>
    <name evidence="2" type="ORF">RO02_00535</name>
</gene>
<dbReference type="RefSeq" id="WP_060495642.1">
    <property type="nucleotide sequence ID" value="NZ_CP013121.1"/>
</dbReference>
<dbReference type="AlphaFoldDB" id="A0AAC8WDL9"/>
<dbReference type="Pfam" id="PF07661">
    <property type="entry name" value="MORN_2"/>
    <property type="match status" value="9"/>
</dbReference>
<dbReference type="PANTHER" id="PTHR46820:SF1">
    <property type="entry name" value="HISTONE-LYSINE N-METHYLTRANSFERASE SETD7"/>
    <property type="match status" value="1"/>
</dbReference>
<feature type="transmembrane region" description="Helical" evidence="1">
    <location>
        <begin position="454"/>
        <end position="473"/>
    </location>
</feature>
<evidence type="ECO:0008006" key="4">
    <source>
        <dbReference type="Google" id="ProtNLM"/>
    </source>
</evidence>
<dbReference type="Gene3D" id="3.90.930.1">
    <property type="match status" value="1"/>
</dbReference>
<reference evidence="2 3" key="1">
    <citation type="submission" date="2015-11" db="EMBL/GenBank/DDBJ databases">
        <authorList>
            <person name="Kook J.-K."/>
            <person name="Park S.-N."/>
            <person name="Lim Y.K."/>
            <person name="Jo E."/>
        </authorList>
    </citation>
    <scope>NUCLEOTIDE SEQUENCE [LARGE SCALE GENOMIC DNA]</scope>
    <source>
        <strain evidence="2 3">ChDC F306</strain>
    </source>
</reference>
<dbReference type="SUPFAM" id="SSF82185">
    <property type="entry name" value="Histone H3 K4-specific methyltransferase SET7/9 N-terminal domain"/>
    <property type="match status" value="2"/>
</dbReference>